<dbReference type="Proteomes" id="UP000198725">
    <property type="component" value="Unassembled WGS sequence"/>
</dbReference>
<dbReference type="Pfam" id="PF13442">
    <property type="entry name" value="Cytochrome_CBB3"/>
    <property type="match status" value="1"/>
</dbReference>
<reference evidence="7" key="1">
    <citation type="submission" date="2016-10" db="EMBL/GenBank/DDBJ databases">
        <authorList>
            <person name="Varghese N."/>
            <person name="Submissions S."/>
        </authorList>
    </citation>
    <scope>NUCLEOTIDE SEQUENCE [LARGE SCALE GENOMIC DNA]</scope>
    <source>
        <strain evidence="7">MO64</strain>
    </source>
</reference>
<dbReference type="SUPFAM" id="SSF46626">
    <property type="entry name" value="Cytochrome c"/>
    <property type="match status" value="1"/>
</dbReference>
<evidence type="ECO:0000313" key="7">
    <source>
        <dbReference type="Proteomes" id="UP000198725"/>
    </source>
</evidence>
<keyword evidence="3" id="KW-0408">Iron</keyword>
<name>A0A1I4BL47_9GAMM</name>
<evidence type="ECO:0000313" key="5">
    <source>
        <dbReference type="EMBL" id="QEE23888.1"/>
    </source>
</evidence>
<evidence type="ECO:0000259" key="4">
    <source>
        <dbReference type="Pfam" id="PF13442"/>
    </source>
</evidence>
<dbReference type="Gene3D" id="1.10.760.10">
    <property type="entry name" value="Cytochrome c-like domain"/>
    <property type="match status" value="1"/>
</dbReference>
<dbReference type="InterPro" id="IPR036909">
    <property type="entry name" value="Cyt_c-like_dom_sf"/>
</dbReference>
<dbReference type="GO" id="GO:0046872">
    <property type="term" value="F:metal ion binding"/>
    <property type="evidence" value="ECO:0007669"/>
    <property type="project" value="UniProtKB-KW"/>
</dbReference>
<keyword evidence="7" id="KW-1185">Reference proteome</keyword>
<dbReference type="GO" id="GO:0009055">
    <property type="term" value="F:electron transfer activity"/>
    <property type="evidence" value="ECO:0007669"/>
    <property type="project" value="InterPro"/>
</dbReference>
<dbReference type="AlphaFoldDB" id="A0A1I4BL47"/>
<reference evidence="6" key="2">
    <citation type="submission" date="2016-10" db="EMBL/GenBank/DDBJ databases">
        <authorList>
            <person name="de Groot N.N."/>
        </authorList>
    </citation>
    <scope>NUCLEOTIDE SEQUENCE [LARGE SCALE GENOMIC DNA]</scope>
    <source>
        <strain evidence="6">MO64</strain>
    </source>
</reference>
<dbReference type="KEGG" id="rgl:CS053_04730"/>
<protein>
    <submittedName>
        <fullName evidence="5 6">Cytochrome c</fullName>
    </submittedName>
</protein>
<evidence type="ECO:0000256" key="2">
    <source>
        <dbReference type="ARBA" id="ARBA00022723"/>
    </source>
</evidence>
<accession>A0A1I4BL47</accession>
<dbReference type="EMBL" id="FOSR01000005">
    <property type="protein sequence ID" value="SFK69518.1"/>
    <property type="molecule type" value="Genomic_DNA"/>
</dbReference>
<dbReference type="Proteomes" id="UP000321807">
    <property type="component" value="Chromosome"/>
</dbReference>
<feature type="domain" description="Cytochrome c" evidence="4">
    <location>
        <begin position="75"/>
        <end position="153"/>
    </location>
</feature>
<evidence type="ECO:0000256" key="3">
    <source>
        <dbReference type="ARBA" id="ARBA00023004"/>
    </source>
</evidence>
<keyword evidence="2" id="KW-0479">Metal-binding</keyword>
<evidence type="ECO:0000313" key="6">
    <source>
        <dbReference type="EMBL" id="SFK69518.1"/>
    </source>
</evidence>
<dbReference type="InterPro" id="IPR009056">
    <property type="entry name" value="Cyt_c-like_dom"/>
</dbReference>
<gene>
    <name evidence="5" type="ORF">CS053_04730</name>
    <name evidence="6" type="ORF">SAMN05192579_105156</name>
</gene>
<sequence length="186" mass="20565">MKTHIRHYGITVVATLGVLTLGAAAFVYSGMYNIGADDHHTKPVFTLLQTLRDRSIHLRSEDIKVPNLDDPQLILKGAGQYAAMCTSCHLEPGVENSELRKGMYPQPPNLSKVRVDPREAFWVIKHGIKMSAMPAWGMAGHDDPTIWSMVAFLQKLPAMTPAQYKDIVAKAPPDDDMDEDAGGHHH</sequence>
<dbReference type="EMBL" id="CP042807">
    <property type="protein sequence ID" value="QEE23888.1"/>
    <property type="molecule type" value="Genomic_DNA"/>
</dbReference>
<proteinExistence type="predicted"/>
<evidence type="ECO:0000313" key="8">
    <source>
        <dbReference type="Proteomes" id="UP000321807"/>
    </source>
</evidence>
<keyword evidence="1" id="KW-0349">Heme</keyword>
<reference evidence="5 8" key="3">
    <citation type="submission" date="2019-08" db="EMBL/GenBank/DDBJ databases">
        <title>Complete genome sequence of Rhodanobacter glycinis strain T01E-68 isolated from tomato root.</title>
        <authorList>
            <person name="Weon H.-Y."/>
            <person name="Lee S.A."/>
        </authorList>
    </citation>
    <scope>NUCLEOTIDE SEQUENCE [LARGE SCALE GENOMIC DNA]</scope>
    <source>
        <strain evidence="5 8">T01E-68</strain>
    </source>
</reference>
<evidence type="ECO:0000256" key="1">
    <source>
        <dbReference type="ARBA" id="ARBA00022617"/>
    </source>
</evidence>
<dbReference type="GO" id="GO:0020037">
    <property type="term" value="F:heme binding"/>
    <property type="evidence" value="ECO:0007669"/>
    <property type="project" value="InterPro"/>
</dbReference>
<organism evidence="6 7">
    <name type="scientific">Rhodanobacter glycinis</name>
    <dbReference type="NCBI Taxonomy" id="582702"/>
    <lineage>
        <taxon>Bacteria</taxon>
        <taxon>Pseudomonadati</taxon>
        <taxon>Pseudomonadota</taxon>
        <taxon>Gammaproteobacteria</taxon>
        <taxon>Lysobacterales</taxon>
        <taxon>Rhodanobacteraceae</taxon>
        <taxon>Rhodanobacter</taxon>
    </lineage>
</organism>